<accession>A0A835MXM7</accession>
<evidence type="ECO:0000313" key="9">
    <source>
        <dbReference type="EMBL" id="KAF9682687.1"/>
    </source>
</evidence>
<evidence type="ECO:0000256" key="5">
    <source>
        <dbReference type="ARBA" id="ARBA00023136"/>
    </source>
</evidence>
<evidence type="ECO:0000256" key="4">
    <source>
        <dbReference type="ARBA" id="ARBA00022927"/>
    </source>
</evidence>
<evidence type="ECO:0000256" key="3">
    <source>
        <dbReference type="ARBA" id="ARBA00022448"/>
    </source>
</evidence>
<dbReference type="GO" id="GO:0005737">
    <property type="term" value="C:cytoplasm"/>
    <property type="evidence" value="ECO:0007669"/>
    <property type="project" value="UniProtKB-ARBA"/>
</dbReference>
<dbReference type="SUPFAM" id="SSF89009">
    <property type="entry name" value="GAT-like domain"/>
    <property type="match status" value="1"/>
</dbReference>
<dbReference type="InterPro" id="IPR044836">
    <property type="entry name" value="TOL_plant"/>
</dbReference>
<feature type="compositionally biased region" description="Polar residues" evidence="6">
    <location>
        <begin position="482"/>
        <end position="496"/>
    </location>
</feature>
<dbReference type="PANTHER" id="PTHR45898:SF14">
    <property type="entry name" value="TOM1-LIKE PROTEIN 4"/>
    <property type="match status" value="1"/>
</dbReference>
<comment type="similarity">
    <text evidence="2">Belongs to the TOM1 family.</text>
</comment>
<sequence length="528" mass="57776">MANNAAACAERATGDILIGPDWAVNIELCDIINMDPRQAKDALKIIKKRLGSKNPKIQLLALFVNMLNISEVLETLSKNCGDNVFQQIIERDILHDMVKIVKKKPDLNVREKILILIDTWQEAFGGQRGRYPQYYAAYNELRASGVEFPPQAENRVPLFTPPQTHPIADAPLAYEDAAIQASLQADASGLSLLEIQSARGLADVLMEMLSALDPKNPEGVKQEVIVDLVDQCHSYQKRVMLLVNNSVDEELLCQGLALNDNLQRVLRRHDDIATGILNVGEREMETALVPLAHINHEGDESEDDFAQLSHRSSRDNSQGQSWKPGSVRTQPGRATPFIPPPPSSKRPVSADSGMVDYLSGDLYKSEGPPRTPELTSLKVPIHSKVSSSPPYSPTLSASSPPSNAMNSSPVLTGQPMYDEPAPLSQSGDRLPPAPWDTQPPVFLPPPPSRYNQRQQFFGQHHSVPGGTSNSSSGSGSSYDSLVGQTQSRSLNLSTPPKQAKKEDALFKDLVDFAKSKSSSPSKPNNRSF</sequence>
<dbReference type="PIRSF" id="PIRSF036948">
    <property type="entry name" value="TOM1"/>
    <property type="match status" value="1"/>
</dbReference>
<protein>
    <recommendedName>
        <fullName evidence="11">Target of Myb protein 1</fullName>
    </recommendedName>
</protein>
<keyword evidence="10" id="KW-1185">Reference proteome</keyword>
<dbReference type="CDD" id="cd03561">
    <property type="entry name" value="VHS"/>
    <property type="match status" value="1"/>
</dbReference>
<dbReference type="InterPro" id="IPR014645">
    <property type="entry name" value="TOM1"/>
</dbReference>
<dbReference type="Proteomes" id="UP000657918">
    <property type="component" value="Unassembled WGS sequence"/>
</dbReference>
<feature type="compositionally biased region" description="Low complexity" evidence="6">
    <location>
        <begin position="396"/>
        <end position="409"/>
    </location>
</feature>
<organism evidence="9 10">
    <name type="scientific">Salix dunnii</name>
    <dbReference type="NCBI Taxonomy" id="1413687"/>
    <lineage>
        <taxon>Eukaryota</taxon>
        <taxon>Viridiplantae</taxon>
        <taxon>Streptophyta</taxon>
        <taxon>Embryophyta</taxon>
        <taxon>Tracheophyta</taxon>
        <taxon>Spermatophyta</taxon>
        <taxon>Magnoliopsida</taxon>
        <taxon>eudicotyledons</taxon>
        <taxon>Gunneridae</taxon>
        <taxon>Pentapetalae</taxon>
        <taxon>rosids</taxon>
        <taxon>fabids</taxon>
        <taxon>Malpighiales</taxon>
        <taxon>Salicaceae</taxon>
        <taxon>Saliceae</taxon>
        <taxon>Salix</taxon>
    </lineage>
</organism>
<feature type="domain" description="VHS" evidence="7">
    <location>
        <begin position="12"/>
        <end position="149"/>
    </location>
</feature>
<dbReference type="Gene3D" id="1.20.58.160">
    <property type="match status" value="1"/>
</dbReference>
<dbReference type="Pfam" id="PF03127">
    <property type="entry name" value="GAT"/>
    <property type="match status" value="1"/>
</dbReference>
<reference evidence="9 10" key="1">
    <citation type="submission" date="2020-10" db="EMBL/GenBank/DDBJ databases">
        <title>Plant Genome Project.</title>
        <authorList>
            <person name="Zhang R.-G."/>
        </authorList>
    </citation>
    <scope>NUCLEOTIDE SEQUENCE [LARGE SCALE GENOMIC DNA]</scope>
    <source>
        <strain evidence="9">FAFU-HL-1</strain>
        <tissue evidence="9">Leaf</tissue>
    </source>
</reference>
<dbReference type="InterPro" id="IPR002014">
    <property type="entry name" value="VHS_dom"/>
</dbReference>
<evidence type="ECO:0008006" key="11">
    <source>
        <dbReference type="Google" id="ProtNLM"/>
    </source>
</evidence>
<dbReference type="AlphaFoldDB" id="A0A835MXM7"/>
<dbReference type="GO" id="GO:0016020">
    <property type="term" value="C:membrane"/>
    <property type="evidence" value="ECO:0007669"/>
    <property type="project" value="UniProtKB-SubCell"/>
</dbReference>
<dbReference type="PROSITE" id="PS50179">
    <property type="entry name" value="VHS"/>
    <property type="match status" value="1"/>
</dbReference>
<dbReference type="InterPro" id="IPR004152">
    <property type="entry name" value="GAT_dom"/>
</dbReference>
<feature type="compositionally biased region" description="Polar residues" evidence="6">
    <location>
        <begin position="315"/>
        <end position="329"/>
    </location>
</feature>
<evidence type="ECO:0000256" key="6">
    <source>
        <dbReference type="SAM" id="MobiDB-lite"/>
    </source>
</evidence>
<feature type="compositionally biased region" description="Low complexity" evidence="6">
    <location>
        <begin position="462"/>
        <end position="480"/>
    </location>
</feature>
<name>A0A835MXM7_9ROSI</name>
<dbReference type="PANTHER" id="PTHR45898">
    <property type="entry name" value="TOM1-LIKE PROTEIN"/>
    <property type="match status" value="1"/>
</dbReference>
<keyword evidence="5" id="KW-0472">Membrane</keyword>
<gene>
    <name evidence="9" type="ORF">SADUNF_Sadunf05G0134600</name>
</gene>
<dbReference type="CDD" id="cd14231">
    <property type="entry name" value="GAT_GGA-like_plant"/>
    <property type="match status" value="1"/>
</dbReference>
<dbReference type="OrthoDB" id="2018246at2759"/>
<dbReference type="GO" id="GO:0043130">
    <property type="term" value="F:ubiquitin binding"/>
    <property type="evidence" value="ECO:0007669"/>
    <property type="project" value="InterPro"/>
</dbReference>
<dbReference type="SMART" id="SM00288">
    <property type="entry name" value="VHS"/>
    <property type="match status" value="1"/>
</dbReference>
<dbReference type="FunFam" id="1.25.40.90:FF:000028">
    <property type="entry name" value="TOM1-like protein 2"/>
    <property type="match status" value="1"/>
</dbReference>
<keyword evidence="3" id="KW-0813">Transport</keyword>
<feature type="region of interest" description="Disordered" evidence="6">
    <location>
        <begin position="299"/>
        <end position="503"/>
    </location>
</feature>
<evidence type="ECO:0000256" key="2">
    <source>
        <dbReference type="ARBA" id="ARBA00007708"/>
    </source>
</evidence>
<feature type="compositionally biased region" description="Polar residues" evidence="6">
    <location>
        <begin position="384"/>
        <end position="395"/>
    </location>
</feature>
<dbReference type="Pfam" id="PF00790">
    <property type="entry name" value="VHS"/>
    <property type="match status" value="1"/>
</dbReference>
<keyword evidence="4" id="KW-0653">Protein transport</keyword>
<evidence type="ECO:0000259" key="7">
    <source>
        <dbReference type="PROSITE" id="PS50179"/>
    </source>
</evidence>
<dbReference type="InterPro" id="IPR008942">
    <property type="entry name" value="ENTH_VHS"/>
</dbReference>
<dbReference type="SUPFAM" id="SSF48464">
    <property type="entry name" value="ENTH/VHS domain"/>
    <property type="match status" value="1"/>
</dbReference>
<comment type="subcellular location">
    <subcellularLocation>
        <location evidence="1">Membrane</location>
        <topology evidence="1">Peripheral membrane protein</topology>
    </subcellularLocation>
</comment>
<comment type="caution">
    <text evidence="9">The sequence shown here is derived from an EMBL/GenBank/DDBJ whole genome shotgun (WGS) entry which is preliminary data.</text>
</comment>
<proteinExistence type="inferred from homology"/>
<evidence type="ECO:0000256" key="1">
    <source>
        <dbReference type="ARBA" id="ARBA00004170"/>
    </source>
</evidence>
<evidence type="ECO:0000313" key="10">
    <source>
        <dbReference type="Proteomes" id="UP000657918"/>
    </source>
</evidence>
<dbReference type="GO" id="GO:0043328">
    <property type="term" value="P:protein transport to vacuole involved in ubiquitin-dependent protein catabolic process via the multivesicular body sorting pathway"/>
    <property type="evidence" value="ECO:0007669"/>
    <property type="project" value="InterPro"/>
</dbReference>
<dbReference type="Gene3D" id="1.25.40.90">
    <property type="match status" value="1"/>
</dbReference>
<dbReference type="InterPro" id="IPR038425">
    <property type="entry name" value="GAT_sf"/>
</dbReference>
<dbReference type="PROSITE" id="PS50909">
    <property type="entry name" value="GAT"/>
    <property type="match status" value="1"/>
</dbReference>
<dbReference type="EMBL" id="JADGMS010000005">
    <property type="protein sequence ID" value="KAF9682687.1"/>
    <property type="molecule type" value="Genomic_DNA"/>
</dbReference>
<dbReference type="GO" id="GO:0035091">
    <property type="term" value="F:phosphatidylinositol binding"/>
    <property type="evidence" value="ECO:0007669"/>
    <property type="project" value="InterPro"/>
</dbReference>
<evidence type="ECO:0000259" key="8">
    <source>
        <dbReference type="PROSITE" id="PS50909"/>
    </source>
</evidence>
<feature type="domain" description="GAT" evidence="8">
    <location>
        <begin position="186"/>
        <end position="274"/>
    </location>
</feature>